<protein>
    <recommendedName>
        <fullName evidence="4">Glycosyltransferase RgtA/B/C/D-like domain-containing protein</fullName>
    </recommendedName>
</protein>
<evidence type="ECO:0000313" key="3">
    <source>
        <dbReference type="Proteomes" id="UP000777784"/>
    </source>
</evidence>
<feature type="transmembrane region" description="Helical" evidence="1">
    <location>
        <begin position="137"/>
        <end position="155"/>
    </location>
</feature>
<sequence length="577" mass="63939">MSPAHTRGSNHWRLAALLLVILMAALLRLAVLDTEGLWSDEGYTFHVAGKSIPDLIRTFRHDDSPPLFYLISKSCRAFLAGWTSPETAVRFFPALSSALAVVVLALFLHKQRRLWPTLLLLAFSSYGIFYARQARSYGWIMLLIFLLIFLSQKIAQKGGRGPAIGLALVLGALLWSHNIGFVIWASGFGAFSLLLIHARITHRTMRPAFQGLAAHLGGLVLVLPWHLAGGDQLYQHVFLNLWMSVYWQKAPLILAPVFSLVVFGPGSPMRPPSPGNLPTPVPSAEWILCLVLTIGIIAAAAFGLIHQRLSSKSAAREDETSLFFELVYLFAPLFLILAASLIWAPTYVLGRADVVAFPAFVLVMGRGLALIGSRWRRGLLSAYILVCTFMILPLLGVGHSPRLKGQDRILAGKLAEDLGSNDLYVHVALSSPSMETYLETWDIPHQIRYFPESQAPSPAATWPFPVDSVETYRRQALALRSRLENGEVDHLWTTARLRDEIPPSKDNTAEDLVYPQSVLAFVLGGLDPLPVYVHKGRTGPDTLRYHQDWVGGVRLVLKYRREDLVDLTTLGGIEVKP</sequence>
<name>A0A948W574_UNCEI</name>
<evidence type="ECO:0000313" key="2">
    <source>
        <dbReference type="EMBL" id="MBU2689725.1"/>
    </source>
</evidence>
<evidence type="ECO:0008006" key="4">
    <source>
        <dbReference type="Google" id="ProtNLM"/>
    </source>
</evidence>
<evidence type="ECO:0000256" key="1">
    <source>
        <dbReference type="SAM" id="Phobius"/>
    </source>
</evidence>
<feature type="transmembrane region" description="Helical" evidence="1">
    <location>
        <begin position="12"/>
        <end position="31"/>
    </location>
</feature>
<feature type="transmembrane region" description="Helical" evidence="1">
    <location>
        <begin position="114"/>
        <end position="131"/>
    </location>
</feature>
<feature type="transmembrane region" description="Helical" evidence="1">
    <location>
        <begin position="88"/>
        <end position="107"/>
    </location>
</feature>
<keyword evidence="1" id="KW-0812">Transmembrane</keyword>
<accession>A0A948W574</accession>
<feature type="transmembrane region" description="Helical" evidence="1">
    <location>
        <begin position="354"/>
        <end position="372"/>
    </location>
</feature>
<feature type="transmembrane region" description="Helical" evidence="1">
    <location>
        <begin position="167"/>
        <end position="196"/>
    </location>
</feature>
<feature type="transmembrane region" description="Helical" evidence="1">
    <location>
        <begin position="326"/>
        <end position="348"/>
    </location>
</feature>
<feature type="transmembrane region" description="Helical" evidence="1">
    <location>
        <begin position="239"/>
        <end position="263"/>
    </location>
</feature>
<comment type="caution">
    <text evidence="2">The sequence shown here is derived from an EMBL/GenBank/DDBJ whole genome shotgun (WGS) entry which is preliminary data.</text>
</comment>
<gene>
    <name evidence="2" type="ORF">KJ970_02280</name>
</gene>
<dbReference type="AlphaFoldDB" id="A0A948W574"/>
<keyword evidence="1" id="KW-1133">Transmembrane helix</keyword>
<reference evidence="2" key="1">
    <citation type="submission" date="2021-05" db="EMBL/GenBank/DDBJ databases">
        <title>Energy efficiency and biological interactions define the core microbiome of deep oligotrophic groundwater.</title>
        <authorList>
            <person name="Mehrshad M."/>
            <person name="Lopez-Fernandez M."/>
            <person name="Bell E."/>
            <person name="Bernier-Latmani R."/>
            <person name="Bertilsson S."/>
            <person name="Dopson M."/>
        </authorList>
    </citation>
    <scope>NUCLEOTIDE SEQUENCE</scope>
    <source>
        <strain evidence="2">Modern_marine.mb.64</strain>
    </source>
</reference>
<feature type="transmembrane region" description="Helical" evidence="1">
    <location>
        <begin position="379"/>
        <end position="398"/>
    </location>
</feature>
<proteinExistence type="predicted"/>
<dbReference type="EMBL" id="JAHJDP010000012">
    <property type="protein sequence ID" value="MBU2689725.1"/>
    <property type="molecule type" value="Genomic_DNA"/>
</dbReference>
<keyword evidence="1" id="KW-0472">Membrane</keyword>
<organism evidence="2 3">
    <name type="scientific">Eiseniibacteriota bacterium</name>
    <dbReference type="NCBI Taxonomy" id="2212470"/>
    <lineage>
        <taxon>Bacteria</taxon>
        <taxon>Candidatus Eiseniibacteriota</taxon>
    </lineage>
</organism>
<dbReference type="Proteomes" id="UP000777784">
    <property type="component" value="Unassembled WGS sequence"/>
</dbReference>
<feature type="transmembrane region" description="Helical" evidence="1">
    <location>
        <begin position="208"/>
        <end position="227"/>
    </location>
</feature>
<feature type="transmembrane region" description="Helical" evidence="1">
    <location>
        <begin position="283"/>
        <end position="305"/>
    </location>
</feature>